<dbReference type="STRING" id="584787.GCA_001247655_01310"/>
<dbReference type="EC" id="2.7.7.65" evidence="4"/>
<comment type="caution">
    <text evidence="12">The sequence shown here is derived from an EMBL/GenBank/DDBJ whole genome shotgun (WGS) entry which is preliminary data.</text>
</comment>
<dbReference type="GO" id="GO:0052621">
    <property type="term" value="F:diguanylate cyclase activity"/>
    <property type="evidence" value="ECO:0007669"/>
    <property type="project" value="UniProtKB-EC"/>
</dbReference>
<dbReference type="FunFam" id="3.30.70.270:FF:000001">
    <property type="entry name" value="Diguanylate cyclase domain protein"/>
    <property type="match status" value="1"/>
</dbReference>
<dbReference type="CDD" id="cd18774">
    <property type="entry name" value="PDC2_HK_sensor"/>
    <property type="match status" value="1"/>
</dbReference>
<dbReference type="Pfam" id="PF00990">
    <property type="entry name" value="GGDEF"/>
    <property type="match status" value="1"/>
</dbReference>
<keyword evidence="7 10" id="KW-1133">Transmembrane helix</keyword>
<organism evidence="12 13">
    <name type="scientific">Gallaecimonas pentaromativorans</name>
    <dbReference type="NCBI Taxonomy" id="584787"/>
    <lineage>
        <taxon>Bacteria</taxon>
        <taxon>Pseudomonadati</taxon>
        <taxon>Pseudomonadota</taxon>
        <taxon>Gammaproteobacteria</taxon>
        <taxon>Enterobacterales</taxon>
        <taxon>Gallaecimonadaceae</taxon>
        <taxon>Gallaecimonas</taxon>
    </lineage>
</organism>
<feature type="transmembrane region" description="Helical" evidence="10">
    <location>
        <begin position="294"/>
        <end position="314"/>
    </location>
</feature>
<dbReference type="RefSeq" id="WP_170164180.1">
    <property type="nucleotide sequence ID" value="NZ_RJUL01000014.1"/>
</dbReference>
<dbReference type="PANTHER" id="PTHR45138:SF26">
    <property type="entry name" value="DIGUANYLATE CYCLASE"/>
    <property type="match status" value="1"/>
</dbReference>
<evidence type="ECO:0000256" key="7">
    <source>
        <dbReference type="ARBA" id="ARBA00022989"/>
    </source>
</evidence>
<dbReference type="Gene3D" id="3.30.450.20">
    <property type="entry name" value="PAS domain"/>
    <property type="match status" value="2"/>
</dbReference>
<evidence type="ECO:0000259" key="11">
    <source>
        <dbReference type="PROSITE" id="PS50887"/>
    </source>
</evidence>
<evidence type="ECO:0000256" key="2">
    <source>
        <dbReference type="ARBA" id="ARBA00004651"/>
    </source>
</evidence>
<evidence type="ECO:0000256" key="1">
    <source>
        <dbReference type="ARBA" id="ARBA00001946"/>
    </source>
</evidence>
<keyword evidence="5" id="KW-1003">Cell membrane</keyword>
<dbReference type="SUPFAM" id="SSF55073">
    <property type="entry name" value="Nucleotide cyclase"/>
    <property type="match status" value="1"/>
</dbReference>
<dbReference type="PANTHER" id="PTHR45138">
    <property type="entry name" value="REGULATORY COMPONENTS OF SENSORY TRANSDUCTION SYSTEM"/>
    <property type="match status" value="1"/>
</dbReference>
<evidence type="ECO:0000256" key="9">
    <source>
        <dbReference type="ARBA" id="ARBA00034247"/>
    </source>
</evidence>
<dbReference type="SMART" id="SM00267">
    <property type="entry name" value="GGDEF"/>
    <property type="match status" value="1"/>
</dbReference>
<keyword evidence="13" id="KW-1185">Reference proteome</keyword>
<dbReference type="GO" id="GO:0005886">
    <property type="term" value="C:plasma membrane"/>
    <property type="evidence" value="ECO:0007669"/>
    <property type="project" value="UniProtKB-SubCell"/>
</dbReference>
<evidence type="ECO:0000256" key="10">
    <source>
        <dbReference type="SAM" id="Phobius"/>
    </source>
</evidence>
<dbReference type="InterPro" id="IPR043128">
    <property type="entry name" value="Rev_trsase/Diguanyl_cyclase"/>
</dbReference>
<dbReference type="Proteomes" id="UP000268033">
    <property type="component" value="Unassembled WGS sequence"/>
</dbReference>
<comment type="subcellular location">
    <subcellularLocation>
        <location evidence="2">Cell membrane</location>
        <topology evidence="2">Multi-pass membrane protein</topology>
    </subcellularLocation>
</comment>
<proteinExistence type="predicted"/>
<accession>A0A3N1NV82</accession>
<evidence type="ECO:0000256" key="8">
    <source>
        <dbReference type="ARBA" id="ARBA00023136"/>
    </source>
</evidence>
<evidence type="ECO:0000256" key="6">
    <source>
        <dbReference type="ARBA" id="ARBA00022692"/>
    </source>
</evidence>
<dbReference type="AlphaFoldDB" id="A0A3N1NV82"/>
<dbReference type="PROSITE" id="PS50887">
    <property type="entry name" value="GGDEF"/>
    <property type="match status" value="1"/>
</dbReference>
<comment type="pathway">
    <text evidence="3">Purine metabolism; 3',5'-cyclic di-GMP biosynthesis.</text>
</comment>
<dbReference type="EMBL" id="RJUL01000014">
    <property type="protein sequence ID" value="ROQ18857.1"/>
    <property type="molecule type" value="Genomic_DNA"/>
</dbReference>
<feature type="domain" description="GGDEF" evidence="11">
    <location>
        <begin position="357"/>
        <end position="489"/>
    </location>
</feature>
<dbReference type="InterPro" id="IPR029787">
    <property type="entry name" value="Nucleotide_cyclase"/>
</dbReference>
<gene>
    <name evidence="12" type="ORF">EDC28_11410</name>
</gene>
<dbReference type="CDD" id="cd01949">
    <property type="entry name" value="GGDEF"/>
    <property type="match status" value="1"/>
</dbReference>
<dbReference type="NCBIfam" id="TIGR00254">
    <property type="entry name" value="GGDEF"/>
    <property type="match status" value="1"/>
</dbReference>
<evidence type="ECO:0000313" key="13">
    <source>
        <dbReference type="Proteomes" id="UP000268033"/>
    </source>
</evidence>
<evidence type="ECO:0000256" key="4">
    <source>
        <dbReference type="ARBA" id="ARBA00012528"/>
    </source>
</evidence>
<evidence type="ECO:0000256" key="3">
    <source>
        <dbReference type="ARBA" id="ARBA00004665"/>
    </source>
</evidence>
<comment type="catalytic activity">
    <reaction evidence="9">
        <text>2 GTP = 3',3'-c-di-GMP + 2 diphosphate</text>
        <dbReference type="Rhea" id="RHEA:24898"/>
        <dbReference type="ChEBI" id="CHEBI:33019"/>
        <dbReference type="ChEBI" id="CHEBI:37565"/>
        <dbReference type="ChEBI" id="CHEBI:58805"/>
        <dbReference type="EC" id="2.7.7.65"/>
    </reaction>
</comment>
<dbReference type="GO" id="GO:0043709">
    <property type="term" value="P:cell adhesion involved in single-species biofilm formation"/>
    <property type="evidence" value="ECO:0007669"/>
    <property type="project" value="TreeGrafter"/>
</dbReference>
<feature type="transmembrane region" description="Helical" evidence="10">
    <location>
        <begin position="16"/>
        <end position="35"/>
    </location>
</feature>
<name>A0A3N1NV82_9GAMM</name>
<dbReference type="InterPro" id="IPR050469">
    <property type="entry name" value="Diguanylate_Cyclase"/>
</dbReference>
<dbReference type="GO" id="GO:1902201">
    <property type="term" value="P:negative regulation of bacterial-type flagellum-dependent cell motility"/>
    <property type="evidence" value="ECO:0007669"/>
    <property type="project" value="TreeGrafter"/>
</dbReference>
<sequence>MLKRHQPLANIRVKTLWLFCGVLFVVFFLMSWSSYRVAQRSISQQIEHNSLPLTSDNVYSQIQRDLVQPTFVATLMAHDTFVRDWAMQATPSATPMQRYLAEIDQRFDTIIAFFVRDADRRLYLPDAAEHIIDATSHRYDWYEKVKALPENKPYLVTVGMDPERQGQMDIFIDHKVYDYQHRFIGVTGVGLSVEQVHQLLARYEQRYQRRIYFVDRQGKVVLSGQRFEGEDSLQAMPGMATIAAQLLSAPSGSYHFESGGHKTYVNARLVPEFDWYLVVEEHQAASLQAVFKTFLINVAIAGLITLMVLGISLATQGRYQRKLAAQASVDPLTLALNRRSGQELHRLMLDECNQQSQPLSVLVLDVDHFKQVNDQYGHEAGDTVLKDMVQEIKQHVRESDAICRWGGEEFLVLLNGCDLTQALSLAERIRTGMSAHRFTFKGQAFYITLSGGVAQNGPKEPLEEVVKRADAALYLAKENGRNQIQTGAA</sequence>
<keyword evidence="6 10" id="KW-0812">Transmembrane</keyword>
<reference evidence="12 13" key="1">
    <citation type="submission" date="2018-11" db="EMBL/GenBank/DDBJ databases">
        <title>Genomic Encyclopedia of Type Strains, Phase IV (KMG-IV): sequencing the most valuable type-strain genomes for metagenomic binning, comparative biology and taxonomic classification.</title>
        <authorList>
            <person name="Goeker M."/>
        </authorList>
    </citation>
    <scope>NUCLEOTIDE SEQUENCE [LARGE SCALE GENOMIC DNA]</scope>
    <source>
        <strain evidence="12 13">DSM 21945</strain>
    </source>
</reference>
<evidence type="ECO:0000256" key="5">
    <source>
        <dbReference type="ARBA" id="ARBA00022475"/>
    </source>
</evidence>
<comment type="cofactor">
    <cofactor evidence="1">
        <name>Mg(2+)</name>
        <dbReference type="ChEBI" id="CHEBI:18420"/>
    </cofactor>
</comment>
<dbReference type="Gene3D" id="3.30.70.270">
    <property type="match status" value="1"/>
</dbReference>
<keyword evidence="8 10" id="KW-0472">Membrane</keyword>
<dbReference type="InterPro" id="IPR000160">
    <property type="entry name" value="GGDEF_dom"/>
</dbReference>
<dbReference type="CDD" id="cd18773">
    <property type="entry name" value="PDC1_HK_sensor"/>
    <property type="match status" value="1"/>
</dbReference>
<evidence type="ECO:0000313" key="12">
    <source>
        <dbReference type="EMBL" id="ROQ18857.1"/>
    </source>
</evidence>
<protein>
    <recommendedName>
        <fullName evidence="4">diguanylate cyclase</fullName>
        <ecNumber evidence="4">2.7.7.65</ecNumber>
    </recommendedName>
</protein>
<dbReference type="InterPro" id="IPR033479">
    <property type="entry name" value="dCache_1"/>
</dbReference>
<dbReference type="Pfam" id="PF02743">
    <property type="entry name" value="dCache_1"/>
    <property type="match status" value="1"/>
</dbReference>